<keyword evidence="3" id="KW-1185">Reference proteome</keyword>
<comment type="caution">
    <text evidence="2">The sequence shown here is derived from an EMBL/GenBank/DDBJ whole genome shotgun (WGS) entry which is preliminary data.</text>
</comment>
<dbReference type="EMBL" id="RCZD01000002">
    <property type="protein sequence ID" value="TPG64080.1"/>
    <property type="molecule type" value="Genomic_DNA"/>
</dbReference>
<feature type="transmembrane region" description="Helical" evidence="1">
    <location>
        <begin position="360"/>
        <end position="379"/>
    </location>
</feature>
<accession>A0A502GS34</accession>
<feature type="transmembrane region" description="Helical" evidence="1">
    <location>
        <begin position="332"/>
        <end position="348"/>
    </location>
</feature>
<feature type="transmembrane region" description="Helical" evidence="1">
    <location>
        <begin position="37"/>
        <end position="55"/>
    </location>
</feature>
<evidence type="ECO:0000256" key="1">
    <source>
        <dbReference type="SAM" id="Phobius"/>
    </source>
</evidence>
<feature type="transmembrane region" description="Helical" evidence="1">
    <location>
        <begin position="274"/>
        <end position="293"/>
    </location>
</feature>
<feature type="transmembrane region" description="Helical" evidence="1">
    <location>
        <begin position="169"/>
        <end position="195"/>
    </location>
</feature>
<feature type="transmembrane region" description="Helical" evidence="1">
    <location>
        <begin position="12"/>
        <end position="30"/>
    </location>
</feature>
<dbReference type="InterPro" id="IPR049458">
    <property type="entry name" value="EpsG-like"/>
</dbReference>
<dbReference type="Proteomes" id="UP000317663">
    <property type="component" value="Unassembled WGS sequence"/>
</dbReference>
<dbReference type="RefSeq" id="WP_140470598.1">
    <property type="nucleotide sequence ID" value="NZ_RCZD01000002.1"/>
</dbReference>
<feature type="transmembrane region" description="Helical" evidence="1">
    <location>
        <begin position="305"/>
        <end position="326"/>
    </location>
</feature>
<protein>
    <submittedName>
        <fullName evidence="2">EpsG family protein</fullName>
    </submittedName>
</protein>
<proteinExistence type="predicted"/>
<keyword evidence="1" id="KW-1133">Transmembrane helix</keyword>
<name>A0A502GS34_9GAMM</name>
<feature type="transmembrane region" description="Helical" evidence="1">
    <location>
        <begin position="67"/>
        <end position="87"/>
    </location>
</feature>
<gene>
    <name evidence="2" type="ORF">EAH77_04445</name>
</gene>
<keyword evidence="1" id="KW-0472">Membrane</keyword>
<feature type="transmembrane region" description="Helical" evidence="1">
    <location>
        <begin position="99"/>
        <end position="117"/>
    </location>
</feature>
<dbReference type="OrthoDB" id="6636491at2"/>
<sequence>MPLFFESTLLLFYFVISLGLLFLSFISILIKNKQLDFLSFLLICIMMTCFYGLRPSGTVDTKMYLDIFKQLAGFANFPYGVGFYILMKSIKYIDNTNTGYVFYSSLFIVLFFALAVFLLCKNMYYKSLCMISLFFSWSMLDLSANTYRQGVAVPFFLLSVYFYKERKFFWFASCIIISLSMHWGATLILLLFLIAMFFSRKIKVLKLISISALALLTVSFFINFNFSELAASSPLINQLQTVFVGIDLLSKINSYLGGAVDGANFYEMTSLQRIYFTGEIYIALIVCVIFFITKKVNDPIMLSNSFMTAYSFFILVSLYGIVLISMTWFIRNFYWVVPTIPILYMYILKYIEDNKKKNHLPILSFYCIFLIAFSCDTFWRAPIITVSYL</sequence>
<organism evidence="2 3">
    <name type="scientific">Ewingella americana</name>
    <dbReference type="NCBI Taxonomy" id="41202"/>
    <lineage>
        <taxon>Bacteria</taxon>
        <taxon>Pseudomonadati</taxon>
        <taxon>Pseudomonadota</taxon>
        <taxon>Gammaproteobacteria</taxon>
        <taxon>Enterobacterales</taxon>
        <taxon>Yersiniaceae</taxon>
        <taxon>Ewingella</taxon>
    </lineage>
</organism>
<dbReference type="AlphaFoldDB" id="A0A502GS34"/>
<reference evidence="2 3" key="1">
    <citation type="journal article" date="2019" name="Environ. Microbiol.">
        <title>Species interactions and distinct microbial communities in high Arctic permafrost affected cryosols are associated with the CH4 and CO2 gas fluxes.</title>
        <authorList>
            <person name="Altshuler I."/>
            <person name="Hamel J."/>
            <person name="Turney S."/>
            <person name="Magnuson E."/>
            <person name="Levesque R."/>
            <person name="Greer C."/>
            <person name="Whyte L.G."/>
        </authorList>
    </citation>
    <scope>NUCLEOTIDE SEQUENCE [LARGE SCALE GENOMIC DNA]</scope>
    <source>
        <strain evidence="2 3">E4</strain>
    </source>
</reference>
<feature type="transmembrane region" description="Helical" evidence="1">
    <location>
        <begin position="207"/>
        <end position="226"/>
    </location>
</feature>
<evidence type="ECO:0000313" key="2">
    <source>
        <dbReference type="EMBL" id="TPG64080.1"/>
    </source>
</evidence>
<evidence type="ECO:0000313" key="3">
    <source>
        <dbReference type="Proteomes" id="UP000317663"/>
    </source>
</evidence>
<keyword evidence="1" id="KW-0812">Transmembrane</keyword>
<dbReference type="Pfam" id="PF14897">
    <property type="entry name" value="EpsG"/>
    <property type="match status" value="1"/>
</dbReference>